<dbReference type="Proteomes" id="UP000617531">
    <property type="component" value="Unassembled WGS sequence"/>
</dbReference>
<comment type="caution">
    <text evidence="9">The sequence shown here is derived from an EMBL/GenBank/DDBJ whole genome shotgun (WGS) entry which is preliminary data.</text>
</comment>
<gene>
    <name evidence="9" type="ORF">GCM10011600_18190</name>
</gene>
<dbReference type="PANTHER" id="PTHR42862">
    <property type="entry name" value="DELTA-1-PYRROLINE-5-CARBOXYLATE DEHYDROGENASE 1, ISOFORM A-RELATED"/>
    <property type="match status" value="1"/>
</dbReference>
<dbReference type="EC" id="1.2.1.88" evidence="2"/>
<dbReference type="GO" id="GO:0010133">
    <property type="term" value="P:L-proline catabolic process to L-glutamate"/>
    <property type="evidence" value="ECO:0007669"/>
    <property type="project" value="TreeGrafter"/>
</dbReference>
<dbReference type="Pfam" id="PF00171">
    <property type="entry name" value="Aldedh"/>
    <property type="match status" value="1"/>
</dbReference>
<dbReference type="PROSITE" id="PS00687">
    <property type="entry name" value="ALDEHYDE_DEHYDR_GLU"/>
    <property type="match status" value="1"/>
</dbReference>
<dbReference type="InterPro" id="IPR016162">
    <property type="entry name" value="Ald_DH_N"/>
</dbReference>
<evidence type="ECO:0000256" key="5">
    <source>
        <dbReference type="ARBA" id="ARBA00048142"/>
    </source>
</evidence>
<evidence type="ECO:0000256" key="6">
    <source>
        <dbReference type="PROSITE-ProRule" id="PRU10007"/>
    </source>
</evidence>
<evidence type="ECO:0000256" key="4">
    <source>
        <dbReference type="ARBA" id="ARBA00023027"/>
    </source>
</evidence>
<feature type="active site" evidence="6">
    <location>
        <position position="269"/>
    </location>
</feature>
<dbReference type="PROSITE" id="PS00070">
    <property type="entry name" value="ALDEHYDE_DEHYDR_CYS"/>
    <property type="match status" value="1"/>
</dbReference>
<dbReference type="InterPro" id="IPR016160">
    <property type="entry name" value="Ald_DH_CS_CYS"/>
</dbReference>
<feature type="domain" description="Aldehyde dehydrogenase" evidence="8">
    <location>
        <begin position="43"/>
        <end position="495"/>
    </location>
</feature>
<organism evidence="9 10">
    <name type="scientific">Pseudolysinimonas yzui</name>
    <dbReference type="NCBI Taxonomy" id="2708254"/>
    <lineage>
        <taxon>Bacteria</taxon>
        <taxon>Bacillati</taxon>
        <taxon>Actinomycetota</taxon>
        <taxon>Actinomycetes</taxon>
        <taxon>Micrococcales</taxon>
        <taxon>Microbacteriaceae</taxon>
        <taxon>Pseudolysinimonas</taxon>
    </lineage>
</organism>
<proteinExistence type="inferred from homology"/>
<evidence type="ECO:0000259" key="8">
    <source>
        <dbReference type="Pfam" id="PF00171"/>
    </source>
</evidence>
<dbReference type="GO" id="GO:0009898">
    <property type="term" value="C:cytoplasmic side of plasma membrane"/>
    <property type="evidence" value="ECO:0007669"/>
    <property type="project" value="TreeGrafter"/>
</dbReference>
<keyword evidence="10" id="KW-1185">Reference proteome</keyword>
<dbReference type="InterPro" id="IPR016161">
    <property type="entry name" value="Ald_DH/histidinol_DH"/>
</dbReference>
<dbReference type="InterPro" id="IPR050485">
    <property type="entry name" value="Proline_metab_enzyme"/>
</dbReference>
<dbReference type="EMBL" id="BNAI01000003">
    <property type="protein sequence ID" value="GHF17720.1"/>
    <property type="molecule type" value="Genomic_DNA"/>
</dbReference>
<evidence type="ECO:0000313" key="9">
    <source>
        <dbReference type="EMBL" id="GHF17720.1"/>
    </source>
</evidence>
<dbReference type="GO" id="GO:0003842">
    <property type="term" value="F:L-glutamate gamma-semialdehyde dehydrogenase activity"/>
    <property type="evidence" value="ECO:0007669"/>
    <property type="project" value="UniProtKB-EC"/>
</dbReference>
<keyword evidence="3 7" id="KW-0560">Oxidoreductase</keyword>
<name>A0A8J3GR64_9MICO</name>
<sequence>MTADTNSQFARAVEERRGLSHVTVPHIVGGLEYFEGPLLQREDPSHPNVIVSACHEAPAELVGRAVAESREAQRLWRQVPLRERIERVASAIPFAEAHVEDWAVRVALEIGKPYAAAHAEAAEVVEILRSYVAYAAAPGAFEDDRTADPSGVASDSVLKPYGVFGVITPFNYPIVQAAGPAIAALLAGNGVVVKTSHHGPWSGHAVAELCGGMDLPAGLVAVIHGADDPGRALVASGIDGVSFTGSVAVGRAILRSFQEGPYPRPVIAEMGGKNPVIVTDSADLEQAADGIIFSAFDLGGQKCSALSRVLVTPGVRDRLVELLEERVRVLVMGDPVDDGVFAGPVVTRAAAAHHASLVESARAEGFRVAESLTKGDGYFVPSVVVSGVPSSHDLATIEHFVPFLTVSEVADLDSALTVANATDMGLTAGIYTGDRDEARAFLDRVEAGCVNVNVPGHATTGWWPGPQTFGGWKGSGSTGKHTLGKWYFQLFTRQQARKIPRELEDLLVS</sequence>
<accession>A0A8J3GR64</accession>
<comment type="pathway">
    <text evidence="1">Amino-acid degradation; L-proline degradation into L-glutamate; L-glutamate from L-proline: step 2/2.</text>
</comment>
<evidence type="ECO:0000256" key="3">
    <source>
        <dbReference type="ARBA" id="ARBA00023002"/>
    </source>
</evidence>
<dbReference type="InterPro" id="IPR029510">
    <property type="entry name" value="Ald_DH_CS_GLU"/>
</dbReference>
<evidence type="ECO:0000313" key="10">
    <source>
        <dbReference type="Proteomes" id="UP000617531"/>
    </source>
</evidence>
<keyword evidence="4" id="KW-0520">NAD</keyword>
<reference evidence="9" key="2">
    <citation type="submission" date="2020-09" db="EMBL/GenBank/DDBJ databases">
        <authorList>
            <person name="Sun Q."/>
            <person name="Zhou Y."/>
        </authorList>
    </citation>
    <scope>NUCLEOTIDE SEQUENCE</scope>
    <source>
        <strain evidence="9">CGMCC 1.16548</strain>
    </source>
</reference>
<dbReference type="Gene3D" id="3.40.309.10">
    <property type="entry name" value="Aldehyde Dehydrogenase, Chain A, domain 2"/>
    <property type="match status" value="1"/>
</dbReference>
<evidence type="ECO:0000256" key="7">
    <source>
        <dbReference type="RuleBase" id="RU003345"/>
    </source>
</evidence>
<evidence type="ECO:0000256" key="1">
    <source>
        <dbReference type="ARBA" id="ARBA00004786"/>
    </source>
</evidence>
<dbReference type="InterPro" id="IPR016163">
    <property type="entry name" value="Ald_DH_C"/>
</dbReference>
<dbReference type="AlphaFoldDB" id="A0A8J3GR64"/>
<evidence type="ECO:0000256" key="2">
    <source>
        <dbReference type="ARBA" id="ARBA00012884"/>
    </source>
</evidence>
<dbReference type="Gene3D" id="3.40.605.10">
    <property type="entry name" value="Aldehyde Dehydrogenase, Chain A, domain 1"/>
    <property type="match status" value="1"/>
</dbReference>
<dbReference type="InterPro" id="IPR015590">
    <property type="entry name" value="Aldehyde_DH_dom"/>
</dbReference>
<reference evidence="9" key="1">
    <citation type="journal article" date="2014" name="Int. J. Syst. Evol. Microbiol.">
        <title>Complete genome sequence of Corynebacterium casei LMG S-19264T (=DSM 44701T), isolated from a smear-ripened cheese.</title>
        <authorList>
            <consortium name="US DOE Joint Genome Institute (JGI-PGF)"/>
            <person name="Walter F."/>
            <person name="Albersmeier A."/>
            <person name="Kalinowski J."/>
            <person name="Ruckert C."/>
        </authorList>
    </citation>
    <scope>NUCLEOTIDE SEQUENCE</scope>
    <source>
        <strain evidence="9">CGMCC 1.16548</strain>
    </source>
</reference>
<protein>
    <recommendedName>
        <fullName evidence="2">L-glutamate gamma-semialdehyde dehydrogenase</fullName>
        <ecNumber evidence="2">1.2.1.88</ecNumber>
    </recommendedName>
</protein>
<comment type="similarity">
    <text evidence="7">Belongs to the aldehyde dehydrogenase family.</text>
</comment>
<comment type="catalytic activity">
    <reaction evidence="5">
        <text>L-glutamate 5-semialdehyde + NAD(+) + H2O = L-glutamate + NADH + 2 H(+)</text>
        <dbReference type="Rhea" id="RHEA:30235"/>
        <dbReference type="ChEBI" id="CHEBI:15377"/>
        <dbReference type="ChEBI" id="CHEBI:15378"/>
        <dbReference type="ChEBI" id="CHEBI:29985"/>
        <dbReference type="ChEBI" id="CHEBI:57540"/>
        <dbReference type="ChEBI" id="CHEBI:57945"/>
        <dbReference type="ChEBI" id="CHEBI:58066"/>
        <dbReference type="EC" id="1.2.1.88"/>
    </reaction>
</comment>
<dbReference type="SUPFAM" id="SSF53720">
    <property type="entry name" value="ALDH-like"/>
    <property type="match status" value="1"/>
</dbReference>
<dbReference type="PANTHER" id="PTHR42862:SF1">
    <property type="entry name" value="DELTA-1-PYRROLINE-5-CARBOXYLATE DEHYDROGENASE 2, ISOFORM A-RELATED"/>
    <property type="match status" value="1"/>
</dbReference>